<dbReference type="InterPro" id="IPR049790">
    <property type="entry name" value="Rv3655c/TadE"/>
</dbReference>
<evidence type="ECO:0000313" key="1">
    <source>
        <dbReference type="EMBL" id="RKS75356.1"/>
    </source>
</evidence>
<dbReference type="AlphaFoldDB" id="A0A420XQ46"/>
<evidence type="ECO:0000313" key="2">
    <source>
        <dbReference type="Proteomes" id="UP000281955"/>
    </source>
</evidence>
<dbReference type="Proteomes" id="UP000281955">
    <property type="component" value="Unassembled WGS sequence"/>
</dbReference>
<sequence length="114" mass="11511">MVTVEAAVVLLAVVLVLAGCLWGLAVGDSQLRVDDAAGLAARAAARGEADDRVRAVALSAAPDGARVVVERSQSSVAVTVVRTVTGPGLLGRLSTTVRRRAVAAREDAVVAVSP</sequence>
<dbReference type="NCBIfam" id="NF041390">
    <property type="entry name" value="TadE_Rv3655c"/>
    <property type="match status" value="1"/>
</dbReference>
<evidence type="ECO:0008006" key="3">
    <source>
        <dbReference type="Google" id="ProtNLM"/>
    </source>
</evidence>
<name>A0A420XQ46_9ACTN</name>
<dbReference type="InParanoid" id="A0A420XQ46"/>
<keyword evidence="2" id="KW-1185">Reference proteome</keyword>
<organism evidence="1 2">
    <name type="scientific">Motilibacter peucedani</name>
    <dbReference type="NCBI Taxonomy" id="598650"/>
    <lineage>
        <taxon>Bacteria</taxon>
        <taxon>Bacillati</taxon>
        <taxon>Actinomycetota</taxon>
        <taxon>Actinomycetes</taxon>
        <taxon>Motilibacterales</taxon>
        <taxon>Motilibacteraceae</taxon>
        <taxon>Motilibacter</taxon>
    </lineage>
</organism>
<dbReference type="EMBL" id="RBWV01000011">
    <property type="protein sequence ID" value="RKS75356.1"/>
    <property type="molecule type" value="Genomic_DNA"/>
</dbReference>
<reference evidence="1 2" key="1">
    <citation type="submission" date="2018-10" db="EMBL/GenBank/DDBJ databases">
        <title>Genomic Encyclopedia of Archaeal and Bacterial Type Strains, Phase II (KMG-II): from individual species to whole genera.</title>
        <authorList>
            <person name="Goeker M."/>
        </authorList>
    </citation>
    <scope>NUCLEOTIDE SEQUENCE [LARGE SCALE GENOMIC DNA]</scope>
    <source>
        <strain evidence="1 2">RP-AC37</strain>
    </source>
</reference>
<comment type="caution">
    <text evidence="1">The sequence shown here is derived from an EMBL/GenBank/DDBJ whole genome shotgun (WGS) entry which is preliminary data.</text>
</comment>
<proteinExistence type="predicted"/>
<accession>A0A420XQ46</accession>
<gene>
    <name evidence="1" type="ORF">CLV35_1818</name>
</gene>
<protein>
    <recommendedName>
        <fullName evidence="3">TadE-like protein</fullName>
    </recommendedName>
</protein>